<keyword evidence="4" id="KW-1185">Reference proteome</keyword>
<dbReference type="OrthoDB" id="3199820at2759"/>
<dbReference type="GO" id="GO:0006357">
    <property type="term" value="P:regulation of transcription by RNA polymerase II"/>
    <property type="evidence" value="ECO:0007669"/>
    <property type="project" value="TreeGrafter"/>
</dbReference>
<dbReference type="STRING" id="1448308.A0A2T2NK62"/>
<gene>
    <name evidence="3" type="ORF">BS50DRAFT_574325</name>
</gene>
<feature type="compositionally biased region" description="Polar residues" evidence="1">
    <location>
        <begin position="574"/>
        <end position="593"/>
    </location>
</feature>
<dbReference type="AlphaFoldDB" id="A0A2T2NK62"/>
<feature type="region of interest" description="Disordered" evidence="1">
    <location>
        <begin position="319"/>
        <end position="343"/>
    </location>
</feature>
<dbReference type="Gene3D" id="3.30.50.10">
    <property type="entry name" value="Erythroid Transcription Factor GATA-1, subunit A"/>
    <property type="match status" value="1"/>
</dbReference>
<feature type="compositionally biased region" description="Basic and acidic residues" evidence="1">
    <location>
        <begin position="970"/>
        <end position="979"/>
    </location>
</feature>
<feature type="region of interest" description="Disordered" evidence="1">
    <location>
        <begin position="1"/>
        <end position="30"/>
    </location>
</feature>
<dbReference type="InterPro" id="IPR057725">
    <property type="entry name" value="Ams2-SPT21_N"/>
</dbReference>
<feature type="compositionally biased region" description="Basic and acidic residues" evidence="1">
    <location>
        <begin position="936"/>
        <end position="950"/>
    </location>
</feature>
<dbReference type="InterPro" id="IPR000679">
    <property type="entry name" value="Znf_GATA"/>
</dbReference>
<feature type="compositionally biased region" description="Low complexity" evidence="1">
    <location>
        <begin position="1"/>
        <end position="21"/>
    </location>
</feature>
<feature type="region of interest" description="Disordered" evidence="1">
    <location>
        <begin position="906"/>
        <end position="1045"/>
    </location>
</feature>
<feature type="compositionally biased region" description="Basic residues" evidence="1">
    <location>
        <begin position="328"/>
        <end position="338"/>
    </location>
</feature>
<dbReference type="InterPro" id="IPR013088">
    <property type="entry name" value="Znf_NHR/GATA"/>
</dbReference>
<evidence type="ECO:0000313" key="3">
    <source>
        <dbReference type="EMBL" id="PSN65817.1"/>
    </source>
</evidence>
<evidence type="ECO:0000313" key="4">
    <source>
        <dbReference type="Proteomes" id="UP000240883"/>
    </source>
</evidence>
<feature type="region of interest" description="Disordered" evidence="1">
    <location>
        <begin position="802"/>
        <end position="840"/>
    </location>
</feature>
<dbReference type="PANTHER" id="PTHR39147">
    <property type="entry name" value="PROTEIN SPT21"/>
    <property type="match status" value="1"/>
</dbReference>
<feature type="compositionally biased region" description="Basic and acidic residues" evidence="1">
    <location>
        <begin position="989"/>
        <end position="999"/>
    </location>
</feature>
<dbReference type="GO" id="GO:0043565">
    <property type="term" value="F:sequence-specific DNA binding"/>
    <property type="evidence" value="ECO:0007669"/>
    <property type="project" value="InterPro"/>
</dbReference>
<organism evidence="3 4">
    <name type="scientific">Corynespora cassiicola Philippines</name>
    <dbReference type="NCBI Taxonomy" id="1448308"/>
    <lineage>
        <taxon>Eukaryota</taxon>
        <taxon>Fungi</taxon>
        <taxon>Dikarya</taxon>
        <taxon>Ascomycota</taxon>
        <taxon>Pezizomycotina</taxon>
        <taxon>Dothideomycetes</taxon>
        <taxon>Pleosporomycetidae</taxon>
        <taxon>Pleosporales</taxon>
        <taxon>Corynesporascaceae</taxon>
        <taxon>Corynespora</taxon>
    </lineage>
</organism>
<feature type="region of interest" description="Disordered" evidence="1">
    <location>
        <begin position="261"/>
        <end position="305"/>
    </location>
</feature>
<feature type="compositionally biased region" description="Polar residues" evidence="1">
    <location>
        <begin position="637"/>
        <end position="669"/>
    </location>
</feature>
<protein>
    <recommendedName>
        <fullName evidence="2">Ams2/SPT21 N-terminal domain-containing protein</fullName>
    </recommendedName>
</protein>
<proteinExistence type="predicted"/>
<evidence type="ECO:0000259" key="2">
    <source>
        <dbReference type="Pfam" id="PF25823"/>
    </source>
</evidence>
<name>A0A2T2NK62_CORCC</name>
<feature type="region of interest" description="Disordered" evidence="1">
    <location>
        <begin position="1202"/>
        <end position="1243"/>
    </location>
</feature>
<evidence type="ECO:0000256" key="1">
    <source>
        <dbReference type="SAM" id="MobiDB-lite"/>
    </source>
</evidence>
<feature type="compositionally biased region" description="Basic and acidic residues" evidence="1">
    <location>
        <begin position="499"/>
        <end position="511"/>
    </location>
</feature>
<reference evidence="3 4" key="1">
    <citation type="journal article" date="2018" name="Front. Microbiol.">
        <title>Genome-Wide Analysis of Corynespora cassiicola Leaf Fall Disease Putative Effectors.</title>
        <authorList>
            <person name="Lopez D."/>
            <person name="Ribeiro S."/>
            <person name="Label P."/>
            <person name="Fumanal B."/>
            <person name="Venisse J.S."/>
            <person name="Kohler A."/>
            <person name="de Oliveira R.R."/>
            <person name="Labutti K."/>
            <person name="Lipzen A."/>
            <person name="Lail K."/>
            <person name="Bauer D."/>
            <person name="Ohm R.A."/>
            <person name="Barry K.W."/>
            <person name="Spatafora J."/>
            <person name="Grigoriev I.V."/>
            <person name="Martin F.M."/>
            <person name="Pujade-Renaud V."/>
        </authorList>
    </citation>
    <scope>NUCLEOTIDE SEQUENCE [LARGE SCALE GENOMIC DNA]</scope>
    <source>
        <strain evidence="3 4">Philippines</strain>
    </source>
</reference>
<feature type="domain" description="Ams2/SPT21 N-terminal" evidence="2">
    <location>
        <begin position="33"/>
        <end position="172"/>
    </location>
</feature>
<feature type="compositionally biased region" description="Basic and acidic residues" evidence="1">
    <location>
        <begin position="528"/>
        <end position="537"/>
    </location>
</feature>
<feature type="compositionally biased region" description="Basic residues" evidence="1">
    <location>
        <begin position="815"/>
        <end position="829"/>
    </location>
</feature>
<dbReference type="Proteomes" id="UP000240883">
    <property type="component" value="Unassembled WGS sequence"/>
</dbReference>
<dbReference type="PANTHER" id="PTHR39147:SF1">
    <property type="entry name" value="PROTEIN SPT21"/>
    <property type="match status" value="1"/>
</dbReference>
<dbReference type="CDD" id="cd00202">
    <property type="entry name" value="ZnF_GATA"/>
    <property type="match status" value="1"/>
</dbReference>
<dbReference type="SUPFAM" id="SSF57716">
    <property type="entry name" value="Glucocorticoid receptor-like (DNA-binding domain)"/>
    <property type="match status" value="1"/>
</dbReference>
<dbReference type="InterPro" id="IPR042403">
    <property type="entry name" value="Spt21/Ams2"/>
</dbReference>
<feature type="region of interest" description="Disordered" evidence="1">
    <location>
        <begin position="361"/>
        <end position="697"/>
    </location>
</feature>
<dbReference type="GO" id="GO:0030466">
    <property type="term" value="P:silent mating-type cassette heterochromatin formation"/>
    <property type="evidence" value="ECO:0007669"/>
    <property type="project" value="TreeGrafter"/>
</dbReference>
<feature type="compositionally biased region" description="Polar residues" evidence="1">
    <location>
        <begin position="266"/>
        <end position="283"/>
    </location>
</feature>
<dbReference type="Pfam" id="PF25823">
    <property type="entry name" value="Ams2-SPT21_N"/>
    <property type="match status" value="1"/>
</dbReference>
<dbReference type="EMBL" id="KZ678136">
    <property type="protein sequence ID" value="PSN65817.1"/>
    <property type="molecule type" value="Genomic_DNA"/>
</dbReference>
<sequence>MSTPSSIAGPHASAPAPGSPSLEAREETPAEIPRRHMRVKILYTFDDENKSNCLARLPNALNIPTVSLDETTQVGVIELKTCIQAIVSASPELVAKLGHDYTVYAYDYSEYETPLVGQGMLSWILSSASVTPNAPAEESQTMVTGRVCKNIMGLFSNGIKETLEVKLKLVPVPTCLQREYVESMERYHNLSKMMPEGMDYSAWADFLRANPAIGQLAQPTPTNPAHYNPRGPTGGVEPFHHMLTRMTPPGEMMRNDPFQDQLGMPFNSQGPRPSSPAMSTASYNYPAYNHDSRPASRASVRSETAAQSPYYPMPIEMAQEQQEEGPTKKRARITKASRPKGTALDAINDSLRVTASTAASVRLHRPASSSRAVALASVEQIPRAPTPRPGDAPRSRSATRPRPPPSMLRQASIEDQPRRYMSPYEPSTYSDAAMDSADEDKGSPDTPMDIKGSPGDTPMEIPSSPPLMPGREPSSAPSSPGLPTLPPVLDSGFASDLPQGRDEEVLDKASKPWDGSDAPTAPAPKVRAKPDRSHHPWAEVTPGPMELLPKTYVPKPKTYPRPEKKTTMQPIAENPQSGASQEGSVRLNNSGSLSGDRASFPPIDPDMASQPNDNPCPPASQETRWPMRNPENMGNDGAQNITRSATPNLPANATRPTESRGLTRSQTWSGEPMSDAAAPGELKAPRSGAGRNRRKQIKDRMETALSKGEMPTFCNNCGQIETPTWRKAFMRVFNGEPEGLQPGHDASGIVAIEPLDATKDGPSYRILKLVLTDEEKASELFTSLVLCNPCGIYLRKRKSMRPPDMWTKAPEPKEKRKRNRAPRDSRKKSKGGDDANMSDACVPEFESVTAGDDTTELPQCDGAAEPPRMLPPLRPRAASFQTDGRAPEITDESAQLALWRAIQSSPVGVRGSKDSPIDIEGDLTPRPIRRLLFPSPRKEGETKSLTDARPSHSPTPKTSAIEDAEIIVSKMDETDKENCPPHLNNDNDDLSHLFEERSTPKNTPSKMPSFEDLLKTPTPGSRRRVPLTPGRSAEKGGPITPSRIVKTPRTGVRAGTMAPETPFTRQMNALFSDCIASSPSRAVDFPNFPTFVSPGRNGSSGSQFYDYNTEDFLSSDMPAPSSPPVRLDFSVFEDPNTSTVGLWSGASIFGGSDAVMADVDDDAQGRRVSIDGAVLEMNGISADLAAMIEKVVGAATNDAIDEEQVLEEESASPLEKPAPSPLREKSSSDGGQGSTPGCMVGDE</sequence>
<accession>A0A2T2NK62</accession>
<dbReference type="GO" id="GO:0000183">
    <property type="term" value="P:rDNA heterochromatin formation"/>
    <property type="evidence" value="ECO:0007669"/>
    <property type="project" value="TreeGrafter"/>
</dbReference>
<dbReference type="GO" id="GO:0008270">
    <property type="term" value="F:zinc ion binding"/>
    <property type="evidence" value="ECO:0007669"/>
    <property type="project" value="InterPro"/>
</dbReference>
<feature type="compositionally biased region" description="Low complexity" evidence="1">
    <location>
        <begin position="367"/>
        <end position="378"/>
    </location>
</feature>